<evidence type="ECO:0000259" key="6">
    <source>
        <dbReference type="PROSITE" id="PS50863"/>
    </source>
</evidence>
<dbReference type="PROSITE" id="PS50863">
    <property type="entry name" value="B3"/>
    <property type="match status" value="2"/>
</dbReference>
<evidence type="ECO:0000256" key="4">
    <source>
        <dbReference type="ARBA" id="ARBA00023163"/>
    </source>
</evidence>
<dbReference type="OrthoDB" id="1666376at2759"/>
<evidence type="ECO:0000256" key="1">
    <source>
        <dbReference type="ARBA" id="ARBA00004123"/>
    </source>
</evidence>
<keyword evidence="4" id="KW-0804">Transcription</keyword>
<dbReference type="PANTHER" id="PTHR31920:SF132">
    <property type="entry name" value="TF-B3 DOMAIN-CONTAINING PROTEIN"/>
    <property type="match status" value="1"/>
</dbReference>
<dbReference type="InterPro" id="IPR015300">
    <property type="entry name" value="DNA-bd_pseudobarrel_sf"/>
</dbReference>
<dbReference type="InterPro" id="IPR003340">
    <property type="entry name" value="B3_DNA-bd"/>
</dbReference>
<comment type="subcellular location">
    <subcellularLocation>
        <location evidence="1">Nucleus</location>
    </subcellularLocation>
</comment>
<proteinExistence type="predicted"/>
<dbReference type="Gene3D" id="2.40.330.10">
    <property type="entry name" value="DNA-binding pseudobarrel domain"/>
    <property type="match status" value="2"/>
</dbReference>
<dbReference type="CDD" id="cd10017">
    <property type="entry name" value="B3_DNA"/>
    <property type="match status" value="2"/>
</dbReference>
<accession>A0A835IA81</accession>
<dbReference type="AlphaFoldDB" id="A0A835IA81"/>
<keyword evidence="8" id="KW-1185">Reference proteome</keyword>
<comment type="caution">
    <text evidence="7">The sequence shown here is derived from an EMBL/GenBank/DDBJ whole genome shotgun (WGS) entry which is preliminary data.</text>
</comment>
<dbReference type="SUPFAM" id="SSF101936">
    <property type="entry name" value="DNA-binding pseudobarrel domain"/>
    <property type="match status" value="2"/>
</dbReference>
<sequence>MGITPPSFFKVLIGDFQNKLFLPKAFIIKYFDDDNVPINFILRSSTSRSWTVSVKQFDEGVFLCKEWRNFVSHHTLELGDILIFRYNGNSEFIYKIFGKDTCEKEERFAKNLDENDSHCAEQEPRRKQPGVACFMQSLQLHLLQNIPSAKLICVAASNIMRIIYLQNIPTSFARKYLKDAPKDRDVTLRTSHGGPWHARYAVRTFQKGVHHYKLIMGWKAFALDNHLKTGDDCIFELVDRNQIEFKVSIVRH</sequence>
<gene>
    <name evidence="7" type="ORF">IFM89_015363</name>
</gene>
<evidence type="ECO:0000313" key="8">
    <source>
        <dbReference type="Proteomes" id="UP000631114"/>
    </source>
</evidence>
<dbReference type="Proteomes" id="UP000631114">
    <property type="component" value="Unassembled WGS sequence"/>
</dbReference>
<evidence type="ECO:0000313" key="7">
    <source>
        <dbReference type="EMBL" id="KAF9614101.1"/>
    </source>
</evidence>
<dbReference type="InterPro" id="IPR050655">
    <property type="entry name" value="Plant_B3_domain"/>
</dbReference>
<reference evidence="7 8" key="1">
    <citation type="submission" date="2020-10" db="EMBL/GenBank/DDBJ databases">
        <title>The Coptis chinensis genome and diversification of protoberbering-type alkaloids.</title>
        <authorList>
            <person name="Wang B."/>
            <person name="Shu S."/>
            <person name="Song C."/>
            <person name="Liu Y."/>
        </authorList>
    </citation>
    <scope>NUCLEOTIDE SEQUENCE [LARGE SCALE GENOMIC DNA]</scope>
    <source>
        <strain evidence="7">HL-2020</strain>
        <tissue evidence="7">Leaf</tissue>
    </source>
</reference>
<evidence type="ECO:0000256" key="3">
    <source>
        <dbReference type="ARBA" id="ARBA00023125"/>
    </source>
</evidence>
<feature type="domain" description="TF-B3" evidence="6">
    <location>
        <begin position="5"/>
        <end position="100"/>
    </location>
</feature>
<evidence type="ECO:0000256" key="5">
    <source>
        <dbReference type="ARBA" id="ARBA00023242"/>
    </source>
</evidence>
<dbReference type="PANTHER" id="PTHR31920">
    <property type="entry name" value="B3 DOMAIN-CONTAINING"/>
    <property type="match status" value="1"/>
</dbReference>
<keyword evidence="5" id="KW-0539">Nucleus</keyword>
<dbReference type="GO" id="GO:0005634">
    <property type="term" value="C:nucleus"/>
    <property type="evidence" value="ECO:0007669"/>
    <property type="project" value="UniProtKB-SubCell"/>
</dbReference>
<evidence type="ECO:0000256" key="2">
    <source>
        <dbReference type="ARBA" id="ARBA00023015"/>
    </source>
</evidence>
<feature type="domain" description="TF-B3" evidence="6">
    <location>
        <begin position="151"/>
        <end position="252"/>
    </location>
</feature>
<protein>
    <recommendedName>
        <fullName evidence="6">TF-B3 domain-containing protein</fullName>
    </recommendedName>
</protein>
<keyword evidence="2" id="KW-0805">Transcription regulation</keyword>
<name>A0A835IA81_9MAGN</name>
<dbReference type="EMBL" id="JADFTS010000003">
    <property type="protein sequence ID" value="KAF9614101.1"/>
    <property type="molecule type" value="Genomic_DNA"/>
</dbReference>
<dbReference type="Pfam" id="PF02362">
    <property type="entry name" value="B3"/>
    <property type="match status" value="2"/>
</dbReference>
<dbReference type="SMART" id="SM01019">
    <property type="entry name" value="B3"/>
    <property type="match status" value="2"/>
</dbReference>
<organism evidence="7 8">
    <name type="scientific">Coptis chinensis</name>
    <dbReference type="NCBI Taxonomy" id="261450"/>
    <lineage>
        <taxon>Eukaryota</taxon>
        <taxon>Viridiplantae</taxon>
        <taxon>Streptophyta</taxon>
        <taxon>Embryophyta</taxon>
        <taxon>Tracheophyta</taxon>
        <taxon>Spermatophyta</taxon>
        <taxon>Magnoliopsida</taxon>
        <taxon>Ranunculales</taxon>
        <taxon>Ranunculaceae</taxon>
        <taxon>Coptidoideae</taxon>
        <taxon>Coptis</taxon>
    </lineage>
</organism>
<keyword evidence="3" id="KW-0238">DNA-binding</keyword>
<dbReference type="GO" id="GO:0003677">
    <property type="term" value="F:DNA binding"/>
    <property type="evidence" value="ECO:0007669"/>
    <property type="project" value="UniProtKB-KW"/>
</dbReference>